<evidence type="ECO:0000313" key="2">
    <source>
        <dbReference type="EMBL" id="PTB92528.1"/>
    </source>
</evidence>
<comment type="caution">
    <text evidence="2">The sequence shown here is derived from an EMBL/GenBank/DDBJ whole genome shotgun (WGS) entry which is preliminary data.</text>
</comment>
<dbReference type="AlphaFoldDB" id="A0A2T4DFK9"/>
<keyword evidence="1" id="KW-0812">Transmembrane</keyword>
<dbReference type="Proteomes" id="UP000240608">
    <property type="component" value="Unassembled WGS sequence"/>
</dbReference>
<name>A0A2T4DFK9_9BACT</name>
<evidence type="ECO:0000313" key="3">
    <source>
        <dbReference type="Proteomes" id="UP000240608"/>
    </source>
</evidence>
<protein>
    <submittedName>
        <fullName evidence="2">Uncharacterized protein</fullName>
    </submittedName>
</protein>
<dbReference type="EMBL" id="PYVU01000215">
    <property type="protein sequence ID" value="PTB92528.1"/>
    <property type="molecule type" value="Genomic_DNA"/>
</dbReference>
<keyword evidence="1" id="KW-0472">Membrane</keyword>
<organism evidence="2 3">
    <name type="scientific">Marivirga lumbricoides</name>
    <dbReference type="NCBI Taxonomy" id="1046115"/>
    <lineage>
        <taxon>Bacteria</taxon>
        <taxon>Pseudomonadati</taxon>
        <taxon>Bacteroidota</taxon>
        <taxon>Cytophagia</taxon>
        <taxon>Cytophagales</taxon>
        <taxon>Marivirgaceae</taxon>
        <taxon>Marivirga</taxon>
    </lineage>
</organism>
<proteinExistence type="predicted"/>
<feature type="transmembrane region" description="Helical" evidence="1">
    <location>
        <begin position="12"/>
        <end position="34"/>
    </location>
</feature>
<accession>A0A2T4DFK9</accession>
<sequence>GVKELNDNDFTIISASLLPFSLYVIATNIIGAILGKLTKEGILKNGLDMKFEALRIHNEWYYLLYGKVLDFEGPNRSEEIDYIQIDALVQVGDKKIIYKGFLDRFYLDNDKGLDRIVLYFVYRRFLESDSYGLRSEKEDLFNYNKETKQRYYEMPGDYLVIPYNKIINMNISYKEITIDDAHLKGSEELDKLDWSKIANKIKVNK</sequence>
<gene>
    <name evidence="2" type="ORF">C9994_13900</name>
</gene>
<keyword evidence="1" id="KW-1133">Transmembrane helix</keyword>
<feature type="non-terminal residue" evidence="2">
    <location>
        <position position="1"/>
    </location>
</feature>
<reference evidence="2 3" key="1">
    <citation type="submission" date="2018-03" db="EMBL/GenBank/DDBJ databases">
        <title>Cross-interface Injection: A General Nanoliter Liquid Handling Method Applied to Single Cells Genome Amplification Automated Nanoliter Liquid Handling Applied to Single Cell Multiple Displacement Amplification.</title>
        <authorList>
            <person name="Yun J."/>
            <person name="Xu P."/>
            <person name="Xu J."/>
            <person name="Dai X."/>
            <person name="Wang Y."/>
            <person name="Zheng X."/>
            <person name="Cao C."/>
            <person name="Yi Q."/>
            <person name="Zhu Y."/>
            <person name="Wang L."/>
            <person name="Dong Z."/>
            <person name="Huang Y."/>
            <person name="Huang L."/>
            <person name="Du W."/>
        </authorList>
    </citation>
    <scope>NUCLEOTIDE SEQUENCE [LARGE SCALE GENOMIC DNA]</scope>
    <source>
        <strain evidence="2 3">Z-D1-2</strain>
    </source>
</reference>
<evidence type="ECO:0000256" key="1">
    <source>
        <dbReference type="SAM" id="Phobius"/>
    </source>
</evidence>